<dbReference type="Pfam" id="PF01435">
    <property type="entry name" value="Peptidase_M48"/>
    <property type="match status" value="1"/>
</dbReference>
<evidence type="ECO:0000256" key="6">
    <source>
        <dbReference type="ARBA" id="ARBA00023049"/>
    </source>
</evidence>
<dbReference type="Gene3D" id="3.30.2010.10">
    <property type="entry name" value="Metalloproteases ('zincins'), catalytic domain"/>
    <property type="match status" value="1"/>
</dbReference>
<dbReference type="InterPro" id="IPR051156">
    <property type="entry name" value="Mito/Outer_Membr_Metalloprot"/>
</dbReference>
<protein>
    <recommendedName>
        <fullName evidence="7">Peptidase M48 domain-containing protein</fullName>
    </recommendedName>
</protein>
<evidence type="ECO:0000259" key="7">
    <source>
        <dbReference type="Pfam" id="PF01435"/>
    </source>
</evidence>
<evidence type="ECO:0000256" key="2">
    <source>
        <dbReference type="ARBA" id="ARBA00022670"/>
    </source>
</evidence>
<dbReference type="STRING" id="1774968.AUC68_06665"/>
<dbReference type="CDD" id="cd07324">
    <property type="entry name" value="M48C_Oma1-like"/>
    <property type="match status" value="1"/>
</dbReference>
<organism evidence="8 9">
    <name type="scientific">Methyloceanibacter methanicus</name>
    <dbReference type="NCBI Taxonomy" id="1774968"/>
    <lineage>
        <taxon>Bacteria</taxon>
        <taxon>Pseudomonadati</taxon>
        <taxon>Pseudomonadota</taxon>
        <taxon>Alphaproteobacteria</taxon>
        <taxon>Hyphomicrobiales</taxon>
        <taxon>Hyphomicrobiaceae</taxon>
        <taxon>Methyloceanibacter</taxon>
    </lineage>
</organism>
<comment type="cofactor">
    <cofactor evidence="1">
        <name>Zn(2+)</name>
        <dbReference type="ChEBI" id="CHEBI:29105"/>
    </cofactor>
</comment>
<evidence type="ECO:0000256" key="4">
    <source>
        <dbReference type="ARBA" id="ARBA00022801"/>
    </source>
</evidence>
<evidence type="ECO:0000313" key="9">
    <source>
        <dbReference type="Proteomes" id="UP000094501"/>
    </source>
</evidence>
<dbReference type="SUPFAM" id="SSF48452">
    <property type="entry name" value="TPR-like"/>
    <property type="match status" value="1"/>
</dbReference>
<keyword evidence="9" id="KW-1185">Reference proteome</keyword>
<dbReference type="Proteomes" id="UP000094501">
    <property type="component" value="Unassembled WGS sequence"/>
</dbReference>
<feature type="domain" description="Peptidase M48" evidence="7">
    <location>
        <begin position="57"/>
        <end position="244"/>
    </location>
</feature>
<evidence type="ECO:0000256" key="3">
    <source>
        <dbReference type="ARBA" id="ARBA00022723"/>
    </source>
</evidence>
<dbReference type="GO" id="GO:0004222">
    <property type="term" value="F:metalloendopeptidase activity"/>
    <property type="evidence" value="ECO:0007669"/>
    <property type="project" value="InterPro"/>
</dbReference>
<dbReference type="PANTHER" id="PTHR22726:SF1">
    <property type="entry name" value="METALLOENDOPEPTIDASE OMA1, MITOCHONDRIAL"/>
    <property type="match status" value="1"/>
</dbReference>
<keyword evidence="6" id="KW-0482">Metalloprotease</keyword>
<evidence type="ECO:0000313" key="8">
    <source>
        <dbReference type="EMBL" id="ODR98862.1"/>
    </source>
</evidence>
<name>A0A1E3VZB0_9HYPH</name>
<dbReference type="GO" id="GO:0051603">
    <property type="term" value="P:proteolysis involved in protein catabolic process"/>
    <property type="evidence" value="ECO:0007669"/>
    <property type="project" value="TreeGrafter"/>
</dbReference>
<dbReference type="InterPro" id="IPR011990">
    <property type="entry name" value="TPR-like_helical_dom_sf"/>
</dbReference>
<proteinExistence type="predicted"/>
<sequence>MPYLAKFTAPPSSRRRPTVWRVAATAGLIAGLVLPSSAQARGVIRDAETEGLIRDYAAPIFRSAGLGSQNIKIHLVNDQNFNAFVVDGHNMFMHAGTLLISETPNQVIGVIAHETGHITGGHLARLRSQVARMQSTALALQLLGLAAMVGGGLAGVPNAGQIGMGAMAGGTDAAMRSFMAYRQTEESSADQAAMKFLDATGQSGRGMLETFDVLADKLRGIQGINPYLMSHPLPQTRMAQLRALVEASPHYDVKDSPELQYRHDLVRAKLSGFLEKPDAALNRYRQDETLAGDYARAIATYRKSGVDAAMPYIDKLIAAQPNGPISMRSRDSFCSKADAGRKPSLPCSTRLRSPPTEALIQIMLAQAMLSTEDNRYLDEVIRNLRKALVREPQSAMGYRQLAMAYGRKGDQAKSEGARRNFLARASLASAEAYFYEGRLREAKMMAKRAQDGLPGGTPQWLRAQDILDFQMPTRKK</sequence>
<keyword evidence="5" id="KW-0862">Zinc</keyword>
<dbReference type="PANTHER" id="PTHR22726">
    <property type="entry name" value="METALLOENDOPEPTIDASE OMA1"/>
    <property type="match status" value="1"/>
</dbReference>
<accession>A0A1E3VZB0</accession>
<comment type="caution">
    <text evidence="8">The sequence shown here is derived from an EMBL/GenBank/DDBJ whole genome shotgun (WGS) entry which is preliminary data.</text>
</comment>
<evidence type="ECO:0000256" key="5">
    <source>
        <dbReference type="ARBA" id="ARBA00022833"/>
    </source>
</evidence>
<keyword evidence="3" id="KW-0479">Metal-binding</keyword>
<keyword evidence="4" id="KW-0378">Hydrolase</keyword>
<dbReference type="AlphaFoldDB" id="A0A1E3VZB0"/>
<gene>
    <name evidence="8" type="ORF">AUC68_06665</name>
</gene>
<dbReference type="InterPro" id="IPR001915">
    <property type="entry name" value="Peptidase_M48"/>
</dbReference>
<keyword evidence="2" id="KW-0645">Protease</keyword>
<dbReference type="GO" id="GO:0046872">
    <property type="term" value="F:metal ion binding"/>
    <property type="evidence" value="ECO:0007669"/>
    <property type="project" value="UniProtKB-KW"/>
</dbReference>
<dbReference type="EMBL" id="LPWG01000012">
    <property type="protein sequence ID" value="ODR98862.1"/>
    <property type="molecule type" value="Genomic_DNA"/>
</dbReference>
<dbReference type="GO" id="GO:0016020">
    <property type="term" value="C:membrane"/>
    <property type="evidence" value="ECO:0007669"/>
    <property type="project" value="TreeGrafter"/>
</dbReference>
<evidence type="ECO:0000256" key="1">
    <source>
        <dbReference type="ARBA" id="ARBA00001947"/>
    </source>
</evidence>
<reference evidence="8 9" key="1">
    <citation type="journal article" date="2016" name="Environ. Microbiol.">
        <title>New Methyloceanibacter diversity from North Sea sediments includes methanotroph containing solely the soluble methane monooxygenase.</title>
        <authorList>
            <person name="Vekeman B."/>
            <person name="Kerckhof F.M."/>
            <person name="Cremers G."/>
            <person name="de Vos P."/>
            <person name="Vandamme P."/>
            <person name="Boon N."/>
            <person name="Op den Camp H.J."/>
            <person name="Heylen K."/>
        </authorList>
    </citation>
    <scope>NUCLEOTIDE SEQUENCE [LARGE SCALE GENOMIC DNA]</scope>
    <source>
        <strain evidence="8 9">R-67174</strain>
    </source>
</reference>
<dbReference type="Gene3D" id="1.25.40.10">
    <property type="entry name" value="Tetratricopeptide repeat domain"/>
    <property type="match status" value="1"/>
</dbReference>